<dbReference type="RefSeq" id="WP_162643018.1">
    <property type="nucleotide sequence ID" value="NZ_CP048286.1"/>
</dbReference>
<dbReference type="InterPro" id="IPR011629">
    <property type="entry name" value="CobW-like_C"/>
</dbReference>
<dbReference type="InterPro" id="IPR027417">
    <property type="entry name" value="P-loop_NTPase"/>
</dbReference>
<protein>
    <submittedName>
        <fullName evidence="4">GTP-binding protein</fullName>
    </submittedName>
</protein>
<dbReference type="SUPFAM" id="SSF52540">
    <property type="entry name" value="P-loop containing nucleoside triphosphate hydrolases"/>
    <property type="match status" value="1"/>
</dbReference>
<proteinExistence type="predicted"/>
<keyword evidence="5" id="KW-1185">Reference proteome</keyword>
<feature type="compositionally biased region" description="Low complexity" evidence="1">
    <location>
        <begin position="229"/>
        <end position="244"/>
    </location>
</feature>
<evidence type="ECO:0000259" key="2">
    <source>
        <dbReference type="Pfam" id="PF02492"/>
    </source>
</evidence>
<dbReference type="Pfam" id="PF02492">
    <property type="entry name" value="cobW"/>
    <property type="match status" value="1"/>
</dbReference>
<dbReference type="SUPFAM" id="SSF90002">
    <property type="entry name" value="Hypothetical protein YjiA, C-terminal domain"/>
    <property type="match status" value="1"/>
</dbReference>
<evidence type="ECO:0000259" key="3">
    <source>
        <dbReference type="Pfam" id="PF07683"/>
    </source>
</evidence>
<feature type="domain" description="CobW C-terminal" evidence="3">
    <location>
        <begin position="312"/>
        <end position="384"/>
    </location>
</feature>
<feature type="domain" description="CobW/HypB/UreG nucleotide-binding" evidence="2">
    <location>
        <begin position="7"/>
        <end position="190"/>
    </location>
</feature>
<evidence type="ECO:0000256" key="1">
    <source>
        <dbReference type="SAM" id="MobiDB-lite"/>
    </source>
</evidence>
<dbReference type="KEGG" id="prz:GZH47_21195"/>
<dbReference type="AlphaFoldDB" id="A0A6C0P3L2"/>
<dbReference type="InterPro" id="IPR003495">
    <property type="entry name" value="CobW/HypB/UreG_nucleotide-bd"/>
</dbReference>
<feature type="compositionally biased region" description="Low complexity" evidence="1">
    <location>
        <begin position="267"/>
        <end position="287"/>
    </location>
</feature>
<dbReference type="Proteomes" id="UP000479114">
    <property type="component" value="Chromosome"/>
</dbReference>
<dbReference type="InterPro" id="IPR051316">
    <property type="entry name" value="Zinc-reg_GTPase_activator"/>
</dbReference>
<organism evidence="4 5">
    <name type="scientific">Paenibacillus rhizovicinus</name>
    <dbReference type="NCBI Taxonomy" id="2704463"/>
    <lineage>
        <taxon>Bacteria</taxon>
        <taxon>Bacillati</taxon>
        <taxon>Bacillota</taxon>
        <taxon>Bacilli</taxon>
        <taxon>Bacillales</taxon>
        <taxon>Paenibacillaceae</taxon>
        <taxon>Paenibacillus</taxon>
    </lineage>
</organism>
<evidence type="ECO:0000313" key="4">
    <source>
        <dbReference type="EMBL" id="QHW33069.1"/>
    </source>
</evidence>
<dbReference type="PANTHER" id="PTHR13748">
    <property type="entry name" value="COBW-RELATED"/>
    <property type="match status" value="1"/>
</dbReference>
<accession>A0A6C0P3L2</accession>
<feature type="region of interest" description="Disordered" evidence="1">
    <location>
        <begin position="215"/>
        <end position="290"/>
    </location>
</feature>
<dbReference type="EMBL" id="CP048286">
    <property type="protein sequence ID" value="QHW33069.1"/>
    <property type="molecule type" value="Genomic_DNA"/>
</dbReference>
<sequence>MEQQAIPVVVLSGFLGSGKTTLLLRLLQQAKSNGLRASVLMNEIGAVDVDGMMVSSESAYQLLERITEGCLCCSKKSELAQCLERLALMQPDVIVMELTGVANPEEIVEAMTEPAIIGKVALHRIVTVLDAEHALDYNSIFSSDRELIRTLRRQIEVADIIVANKSDLISNRTADKVKGLVQDRNASALFVSAVRCELDASIILEGIPAAADRRQPVISGTRPSATSVRAPGAAASIPPASPRSSGERAGGTANIRSAAQPSVRMNAGTAAGSRPAAASTAAPGAAANQTAVPGSFSRIRTASIYTDPAAGITRRQFEAFFGGRGNGCLRAKGYMPYGKDGALMLFQLAGKRIEWSPSTYDGAPYFVMIGIDLDETKIRQEWARLTRK</sequence>
<dbReference type="Pfam" id="PF07683">
    <property type="entry name" value="CobW_C"/>
    <property type="match status" value="1"/>
</dbReference>
<reference evidence="4 5" key="1">
    <citation type="submission" date="2020-02" db="EMBL/GenBank/DDBJ databases">
        <title>Paenibacillus sp. nov., isolated from rhizosphere soil of tomato.</title>
        <authorList>
            <person name="Weon H.-Y."/>
            <person name="Lee S.A."/>
        </authorList>
    </citation>
    <scope>NUCLEOTIDE SEQUENCE [LARGE SCALE GENOMIC DNA]</scope>
    <source>
        <strain evidence="4 5">14171R-81</strain>
    </source>
</reference>
<dbReference type="CDD" id="cd03112">
    <property type="entry name" value="CobW-like"/>
    <property type="match status" value="1"/>
</dbReference>
<gene>
    <name evidence="4" type="ORF">GZH47_21195</name>
</gene>
<dbReference type="Gene3D" id="3.40.50.300">
    <property type="entry name" value="P-loop containing nucleotide triphosphate hydrolases"/>
    <property type="match status" value="1"/>
</dbReference>
<name>A0A6C0P3L2_9BACL</name>
<evidence type="ECO:0000313" key="5">
    <source>
        <dbReference type="Proteomes" id="UP000479114"/>
    </source>
</evidence>